<proteinExistence type="predicted"/>
<gene>
    <name evidence="3" type="ORF">MECH1_V1_0810</name>
</gene>
<dbReference type="Gene3D" id="2.60.120.10">
    <property type="entry name" value="Jelly Rolls"/>
    <property type="match status" value="1"/>
</dbReference>
<organism evidence="3 4">
    <name type="scientific">Candidatus Methylocalor cossyra</name>
    <dbReference type="NCBI Taxonomy" id="3108543"/>
    <lineage>
        <taxon>Bacteria</taxon>
        <taxon>Pseudomonadati</taxon>
        <taxon>Pseudomonadota</taxon>
        <taxon>Gammaproteobacteria</taxon>
        <taxon>Methylococcales</taxon>
        <taxon>Methylococcaceae</taxon>
        <taxon>Candidatus Methylocalor</taxon>
    </lineage>
</organism>
<protein>
    <submittedName>
        <fullName evidence="3">Cupin_2 domain-containing protein</fullName>
    </submittedName>
</protein>
<dbReference type="Proteomes" id="UP001497493">
    <property type="component" value="Chromosome"/>
</dbReference>
<dbReference type="RefSeq" id="WP_348759129.1">
    <property type="nucleotide sequence ID" value="NZ_OZ026884.1"/>
</dbReference>
<accession>A0ABM9NG45</accession>
<evidence type="ECO:0000256" key="1">
    <source>
        <dbReference type="SAM" id="SignalP"/>
    </source>
</evidence>
<keyword evidence="4" id="KW-1185">Reference proteome</keyword>
<dbReference type="EMBL" id="OZ026884">
    <property type="protein sequence ID" value="CAL1239586.1"/>
    <property type="molecule type" value="Genomic_DNA"/>
</dbReference>
<keyword evidence="1" id="KW-0732">Signal</keyword>
<evidence type="ECO:0000259" key="2">
    <source>
        <dbReference type="Pfam" id="PF07883"/>
    </source>
</evidence>
<dbReference type="InterPro" id="IPR013096">
    <property type="entry name" value="Cupin_2"/>
</dbReference>
<dbReference type="Pfam" id="PF07883">
    <property type="entry name" value="Cupin_2"/>
    <property type="match status" value="1"/>
</dbReference>
<evidence type="ECO:0000313" key="4">
    <source>
        <dbReference type="Proteomes" id="UP001497493"/>
    </source>
</evidence>
<dbReference type="InterPro" id="IPR011051">
    <property type="entry name" value="RmlC_Cupin_sf"/>
</dbReference>
<evidence type="ECO:0000313" key="3">
    <source>
        <dbReference type="EMBL" id="CAL1239586.1"/>
    </source>
</evidence>
<feature type="signal peptide" evidence="1">
    <location>
        <begin position="1"/>
        <end position="25"/>
    </location>
</feature>
<dbReference type="SUPFAM" id="SSF51182">
    <property type="entry name" value="RmlC-like cupins"/>
    <property type="match status" value="1"/>
</dbReference>
<feature type="chain" id="PRO_5047085240" evidence="1">
    <location>
        <begin position="26"/>
        <end position="126"/>
    </location>
</feature>
<sequence>MPFPRSLALAVSSLALLPWGAPSLAQEPQMPPRQVLLEKSLELPGNKLNTRVVRVIFPHGYKTPLHTHEGPGPRYVLKGKIKIEEGGQSHEYGPGEVFWETGQWMTAENVGDGEAEMVIVELASPK</sequence>
<feature type="domain" description="Cupin type-2" evidence="2">
    <location>
        <begin position="55"/>
        <end position="120"/>
    </location>
</feature>
<reference evidence="3 4" key="1">
    <citation type="submission" date="2024-04" db="EMBL/GenBank/DDBJ databases">
        <authorList>
            <person name="Cremers G."/>
        </authorList>
    </citation>
    <scope>NUCLEOTIDE SEQUENCE [LARGE SCALE GENOMIC DNA]</scope>
    <source>
        <strain evidence="3">MeCH1-AG</strain>
    </source>
</reference>
<dbReference type="InterPro" id="IPR014710">
    <property type="entry name" value="RmlC-like_jellyroll"/>
</dbReference>
<name>A0ABM9NG45_9GAMM</name>